<dbReference type="InterPro" id="IPR055411">
    <property type="entry name" value="LRR_FXL15/At3g58940/PEG3-like"/>
</dbReference>
<feature type="domain" description="F-box" evidence="1">
    <location>
        <begin position="40"/>
        <end position="90"/>
    </location>
</feature>
<dbReference type="Gene3D" id="1.20.1280.50">
    <property type="match status" value="1"/>
</dbReference>
<dbReference type="Pfam" id="PF00646">
    <property type="entry name" value="F-box"/>
    <property type="match status" value="1"/>
</dbReference>
<reference evidence="2 3" key="1">
    <citation type="submission" date="2020-08" db="EMBL/GenBank/DDBJ databases">
        <title>Plant Genome Project.</title>
        <authorList>
            <person name="Zhang R.-G."/>
        </authorList>
    </citation>
    <scope>NUCLEOTIDE SEQUENCE [LARGE SCALE GENOMIC DNA]</scope>
    <source>
        <tissue evidence="2">Rhizome</tissue>
    </source>
</reference>
<dbReference type="Pfam" id="PF24758">
    <property type="entry name" value="LRR_At5g56370"/>
    <property type="match status" value="1"/>
</dbReference>
<dbReference type="Proteomes" id="UP000734854">
    <property type="component" value="Unassembled WGS sequence"/>
</dbReference>
<dbReference type="InterPro" id="IPR036047">
    <property type="entry name" value="F-box-like_dom_sf"/>
</dbReference>
<evidence type="ECO:0000259" key="1">
    <source>
        <dbReference type="PROSITE" id="PS50181"/>
    </source>
</evidence>
<accession>A0A8J5GSE6</accession>
<dbReference type="Gene3D" id="3.80.10.10">
    <property type="entry name" value="Ribonuclease Inhibitor"/>
    <property type="match status" value="1"/>
</dbReference>
<organism evidence="2 3">
    <name type="scientific">Zingiber officinale</name>
    <name type="common">Ginger</name>
    <name type="synonym">Amomum zingiber</name>
    <dbReference type="NCBI Taxonomy" id="94328"/>
    <lineage>
        <taxon>Eukaryota</taxon>
        <taxon>Viridiplantae</taxon>
        <taxon>Streptophyta</taxon>
        <taxon>Embryophyta</taxon>
        <taxon>Tracheophyta</taxon>
        <taxon>Spermatophyta</taxon>
        <taxon>Magnoliopsida</taxon>
        <taxon>Liliopsida</taxon>
        <taxon>Zingiberales</taxon>
        <taxon>Zingiberaceae</taxon>
        <taxon>Zingiber</taxon>
    </lineage>
</organism>
<gene>
    <name evidence="2" type="ORF">ZIOFF_028666</name>
</gene>
<sequence>MERPPPPPLALSMDDFVWIFDDGCVRLHHRFYCLPWPDGEDYLSRLPDALLLHILSFLPTSESVRTSLLARRWRHLWASVPAIDFFFITEPSAKKIGRFVASRSGSCSISRLRLSRLALRDGAPLCDWLDYAKSHGARDVALLRFSDWEHIPRAFDILFDWPSLVSLELQLVPYNPCVFRLPDRIVLSNLKTLSLSLDPSEIRKESLARLISSCPNLEELTLKARYALWCDAIEIAAPNLLRLSLRPAPPKLRIICQKLQWLKLTSRDHVKQLHVEAPSLISVQLRDPWCFGSFARSFGNWPVNNTISTRRAMQRLDEVPNAWRSFWALEDSRRPGIIQGTPKGSKCPGTIQGTLKGLEVPHSQNDKKDRRAIAFSSCGNWKLCGSSSANISCEKELLSGAYYAPFPFKG</sequence>
<evidence type="ECO:0000313" key="2">
    <source>
        <dbReference type="EMBL" id="KAG6510638.1"/>
    </source>
</evidence>
<dbReference type="PANTHER" id="PTHR32212">
    <property type="entry name" value="CYCLIN-LIKE F-BOX"/>
    <property type="match status" value="1"/>
</dbReference>
<dbReference type="InterPro" id="IPR053781">
    <property type="entry name" value="F-box_AtFBL13-like"/>
</dbReference>
<dbReference type="EMBL" id="JACMSC010000008">
    <property type="protein sequence ID" value="KAG6510638.1"/>
    <property type="molecule type" value="Genomic_DNA"/>
</dbReference>
<name>A0A8J5GSE6_ZINOF</name>
<evidence type="ECO:0000313" key="3">
    <source>
        <dbReference type="Proteomes" id="UP000734854"/>
    </source>
</evidence>
<dbReference type="InterPro" id="IPR001810">
    <property type="entry name" value="F-box_dom"/>
</dbReference>
<dbReference type="SUPFAM" id="SSF81383">
    <property type="entry name" value="F-box domain"/>
    <property type="match status" value="1"/>
</dbReference>
<dbReference type="PROSITE" id="PS50181">
    <property type="entry name" value="FBOX"/>
    <property type="match status" value="1"/>
</dbReference>
<proteinExistence type="predicted"/>
<dbReference type="AlphaFoldDB" id="A0A8J5GSE6"/>
<dbReference type="InterPro" id="IPR032675">
    <property type="entry name" value="LRR_dom_sf"/>
</dbReference>
<protein>
    <recommendedName>
        <fullName evidence="1">F-box domain-containing protein</fullName>
    </recommendedName>
</protein>
<comment type="caution">
    <text evidence="2">The sequence shown here is derived from an EMBL/GenBank/DDBJ whole genome shotgun (WGS) entry which is preliminary data.</text>
</comment>
<dbReference type="CDD" id="cd22160">
    <property type="entry name" value="F-box_AtFBL13-like"/>
    <property type="match status" value="1"/>
</dbReference>
<keyword evidence="3" id="KW-1185">Reference proteome</keyword>
<dbReference type="SUPFAM" id="SSF52047">
    <property type="entry name" value="RNI-like"/>
    <property type="match status" value="1"/>
</dbReference>
<dbReference type="PANTHER" id="PTHR32212:SF234">
    <property type="entry name" value="F-BOX_LRR-REPEAT PROTEIN 13-LIKE"/>
    <property type="match status" value="1"/>
</dbReference>